<feature type="transmembrane region" description="Helical" evidence="8">
    <location>
        <begin position="556"/>
        <end position="576"/>
    </location>
</feature>
<evidence type="ECO:0000256" key="4">
    <source>
        <dbReference type="ARBA" id="ARBA00022692"/>
    </source>
</evidence>
<dbReference type="GO" id="GO:0000329">
    <property type="term" value="C:fungal-type vacuole membrane"/>
    <property type="evidence" value="ECO:0007669"/>
    <property type="project" value="TreeGrafter"/>
</dbReference>
<evidence type="ECO:0000313" key="9">
    <source>
        <dbReference type="EMBL" id="KFH44347.1"/>
    </source>
</evidence>
<accession>A0A086T4R5</accession>
<reference evidence="10" key="1">
    <citation type="journal article" date="2014" name="Genome Announc.">
        <title>Genome sequence and annotation of Acremonium chrysogenum, producer of the beta-lactam antibiotic cephalosporin C.</title>
        <authorList>
            <person name="Terfehr D."/>
            <person name="Dahlmann T.A."/>
            <person name="Specht T."/>
            <person name="Zadra I."/>
            <person name="Kuernsteiner H."/>
            <person name="Kueck U."/>
        </authorList>
    </citation>
    <scope>NUCLEOTIDE SEQUENCE [LARGE SCALE GENOMIC DNA]</scope>
    <source>
        <strain evidence="10">ATCC 11550 / CBS 779.69 / DSM 880 / IAM 14645 / JCM 23072 / IMI 49137</strain>
    </source>
</reference>
<evidence type="ECO:0000256" key="3">
    <source>
        <dbReference type="ARBA" id="ARBA00022448"/>
    </source>
</evidence>
<dbReference type="Pfam" id="PF03169">
    <property type="entry name" value="OPT"/>
    <property type="match status" value="1"/>
</dbReference>
<feature type="transmembrane region" description="Helical" evidence="8">
    <location>
        <begin position="315"/>
        <end position="337"/>
    </location>
</feature>
<evidence type="ECO:0000256" key="1">
    <source>
        <dbReference type="ARBA" id="ARBA00004141"/>
    </source>
</evidence>
<dbReference type="STRING" id="857340.A0A086T4R5"/>
<feature type="transmembrane region" description="Helical" evidence="8">
    <location>
        <begin position="588"/>
        <end position="606"/>
    </location>
</feature>
<feature type="region of interest" description="Disordered" evidence="7">
    <location>
        <begin position="376"/>
        <end position="411"/>
    </location>
</feature>
<name>A0A086T4R5_HAPC1</name>
<dbReference type="EMBL" id="JPKY01000050">
    <property type="protein sequence ID" value="KFH44347.1"/>
    <property type="molecule type" value="Genomic_DNA"/>
</dbReference>
<keyword evidence="10" id="KW-1185">Reference proteome</keyword>
<keyword evidence="3" id="KW-0813">Transport</keyword>
<evidence type="ECO:0000313" key="10">
    <source>
        <dbReference type="Proteomes" id="UP000029964"/>
    </source>
</evidence>
<dbReference type="AlphaFoldDB" id="A0A086T4R5"/>
<feature type="transmembrane region" description="Helical" evidence="8">
    <location>
        <begin position="442"/>
        <end position="463"/>
    </location>
</feature>
<dbReference type="NCBIfam" id="TIGR00728">
    <property type="entry name" value="OPT_sfam"/>
    <property type="match status" value="1"/>
</dbReference>
<feature type="transmembrane region" description="Helical" evidence="8">
    <location>
        <begin position="113"/>
        <end position="134"/>
    </location>
</feature>
<evidence type="ECO:0000256" key="6">
    <source>
        <dbReference type="ARBA" id="ARBA00023136"/>
    </source>
</evidence>
<comment type="caution">
    <text evidence="9">The sequence shown here is derived from an EMBL/GenBank/DDBJ whole genome shotgun (WGS) entry which is preliminary data.</text>
</comment>
<evidence type="ECO:0000256" key="2">
    <source>
        <dbReference type="ARBA" id="ARBA00008807"/>
    </source>
</evidence>
<keyword evidence="6 8" id="KW-0472">Membrane</keyword>
<feature type="transmembrane region" description="Helical" evidence="8">
    <location>
        <begin position="529"/>
        <end position="550"/>
    </location>
</feature>
<evidence type="ECO:0000256" key="7">
    <source>
        <dbReference type="SAM" id="MobiDB-lite"/>
    </source>
</evidence>
<feature type="transmembrane region" description="Helical" evidence="8">
    <location>
        <begin position="79"/>
        <end position="101"/>
    </location>
</feature>
<evidence type="ECO:0000256" key="5">
    <source>
        <dbReference type="ARBA" id="ARBA00022989"/>
    </source>
</evidence>
<dbReference type="OrthoDB" id="627262at2759"/>
<comment type="similarity">
    <text evidence="2">Belongs to the oligopeptide OPT transporter family.</text>
</comment>
<gene>
    <name evidence="9" type="ORF">ACRE_048590</name>
</gene>
<dbReference type="InterPro" id="IPR004813">
    <property type="entry name" value="OPT"/>
</dbReference>
<feature type="transmembrane region" description="Helical" evidence="8">
    <location>
        <begin position="39"/>
        <end position="58"/>
    </location>
</feature>
<organism evidence="9 10">
    <name type="scientific">Hapsidospora chrysogenum (strain ATCC 11550 / CBS 779.69 / DSM 880 / IAM 14645 / JCM 23072 / IMI 49137)</name>
    <name type="common">Acremonium chrysogenum</name>
    <dbReference type="NCBI Taxonomy" id="857340"/>
    <lineage>
        <taxon>Eukaryota</taxon>
        <taxon>Fungi</taxon>
        <taxon>Dikarya</taxon>
        <taxon>Ascomycota</taxon>
        <taxon>Pezizomycotina</taxon>
        <taxon>Sordariomycetes</taxon>
        <taxon>Hypocreomycetidae</taxon>
        <taxon>Hypocreales</taxon>
        <taxon>Bionectriaceae</taxon>
        <taxon>Hapsidospora</taxon>
    </lineage>
</organism>
<dbReference type="Proteomes" id="UP000029964">
    <property type="component" value="Unassembled WGS sequence"/>
</dbReference>
<comment type="subcellular location">
    <subcellularLocation>
        <location evidence="1">Membrane</location>
        <topology evidence="1">Multi-pass membrane protein</topology>
    </subcellularLocation>
</comment>
<proteinExistence type="inferred from homology"/>
<protein>
    <submittedName>
        <fullName evidence="9">Putative oligopeptide transporter-like protein</fullName>
    </submittedName>
</protein>
<keyword evidence="4 8" id="KW-0812">Transmembrane</keyword>
<dbReference type="InterPro" id="IPR045035">
    <property type="entry name" value="YSL-like"/>
</dbReference>
<feature type="transmembrane region" description="Helical" evidence="8">
    <location>
        <begin position="416"/>
        <end position="436"/>
    </location>
</feature>
<dbReference type="HOGENOM" id="CLU_010539_2_0_1"/>
<evidence type="ECO:0000256" key="8">
    <source>
        <dbReference type="SAM" id="Phobius"/>
    </source>
</evidence>
<dbReference type="PANTHER" id="PTHR31645">
    <property type="entry name" value="OLIGOPEPTIDE TRANSPORTER YGL114W-RELATED"/>
    <property type="match status" value="1"/>
</dbReference>
<sequence length="685" mass="73478">MAPPIPHGRSFTVRGVAVGLAVGTVICAANVYFGLQTGWVSIMSMPASLMGFGIFKLLSRHLSFPFSPVENVLVQSVACGMAIMPLGCGLVGVVPAMTYLLAPEERGPIDLSIWQLIVWSVGLCYFGAVFAVPLRRQVIIRERLRFPSGFSTAVLISVLHGSGRQSQKDLDAAAEGSFASLVPRDEPLLSPEASSPERADDDPEEDPQDKNHNWASNMRLLLLCFLASGLYTISTYFFPILRNLPIFGSVAAKTWMWTLNPSFAYIGQGIIMGAETTLHMTLGAVVGWAVLSPLAKAKGWAPGPVGEWETGSKGWIVWVSLAIMLVDAVVSLAYIALHPIIGKQTTALVTRIRNKIRQSRLGRLLGLDSHNYTLLPNGDGAAASQRVSTDDPTYESPLKGDPEGDAPPDQRVGKKVVSIGLVLSILICVLTTHIVFGNLVPLYATIIAVFMALVLSIMGVRALGETDLNPVSGISKLAQLFFALIIPQSHKSSVLINLVAGAVGALQAGDLMQDLKTGHLLGAAPKAQFWGQIIGATAGAVLSAFIYRLYTMVYEIPGELFPVPTAYVWIFTARLVTGKGLPYMVKEWAIGAGALFAVATLIRTFSAGKPWRPWVPGGIAVAVGMYNVPSFTLARAIGGVFGWYWVHVMKRSNTPLIIIASGFILGEGFLSIVNLILEGLQVPHL</sequence>
<feature type="transmembrane region" description="Helical" evidence="8">
    <location>
        <begin position="656"/>
        <end position="677"/>
    </location>
</feature>
<dbReference type="PANTHER" id="PTHR31645:SF0">
    <property type="entry name" value="OLIGOPEPTIDE TRANSPORTER YGL114W-RELATED"/>
    <property type="match status" value="1"/>
</dbReference>
<dbReference type="GO" id="GO:0035673">
    <property type="term" value="F:oligopeptide transmembrane transporter activity"/>
    <property type="evidence" value="ECO:0007669"/>
    <property type="project" value="InterPro"/>
</dbReference>
<feature type="transmembrane region" description="Helical" evidence="8">
    <location>
        <begin position="618"/>
        <end position="644"/>
    </location>
</feature>
<feature type="region of interest" description="Disordered" evidence="7">
    <location>
        <begin position="186"/>
        <end position="210"/>
    </location>
</feature>
<keyword evidence="5 8" id="KW-1133">Transmembrane helix</keyword>
<feature type="transmembrane region" description="Helical" evidence="8">
    <location>
        <begin position="12"/>
        <end position="33"/>
    </location>
</feature>
<feature type="transmembrane region" description="Helical" evidence="8">
    <location>
        <begin position="220"/>
        <end position="238"/>
    </location>
</feature>